<keyword evidence="2 7" id="KW-0812">Transmembrane</keyword>
<feature type="transmembrane region" description="Helical" evidence="7">
    <location>
        <begin position="221"/>
        <end position="241"/>
    </location>
</feature>
<dbReference type="PANTHER" id="PTHR33048">
    <property type="entry name" value="PTH11-LIKE INTEGRAL MEMBRANE PROTEIN (AFU_ORTHOLOGUE AFUA_5G11245)"/>
    <property type="match status" value="1"/>
</dbReference>
<gene>
    <name evidence="9" type="ORF">B0T22DRAFT_165399</name>
</gene>
<feature type="transmembrane region" description="Helical" evidence="7">
    <location>
        <begin position="256"/>
        <end position="278"/>
    </location>
</feature>
<proteinExistence type="inferred from homology"/>
<evidence type="ECO:0000256" key="3">
    <source>
        <dbReference type="ARBA" id="ARBA00022989"/>
    </source>
</evidence>
<dbReference type="PANTHER" id="PTHR33048:SF19">
    <property type="entry name" value="MEMBRANE PROTEIN PTH11-LIKE, PUTATIVE (AFU_ORTHOLOGUE AFUA_1G14080)-RELATED"/>
    <property type="match status" value="1"/>
</dbReference>
<feature type="compositionally biased region" description="Basic and acidic residues" evidence="6">
    <location>
        <begin position="300"/>
        <end position="315"/>
    </location>
</feature>
<evidence type="ECO:0000256" key="2">
    <source>
        <dbReference type="ARBA" id="ARBA00022692"/>
    </source>
</evidence>
<evidence type="ECO:0000313" key="10">
    <source>
        <dbReference type="Proteomes" id="UP001270362"/>
    </source>
</evidence>
<evidence type="ECO:0000256" key="5">
    <source>
        <dbReference type="ARBA" id="ARBA00038359"/>
    </source>
</evidence>
<comment type="subcellular location">
    <subcellularLocation>
        <location evidence="1">Membrane</location>
        <topology evidence="1">Multi-pass membrane protein</topology>
    </subcellularLocation>
</comment>
<dbReference type="InterPro" id="IPR049326">
    <property type="entry name" value="Rhodopsin_dom_fungi"/>
</dbReference>
<dbReference type="GO" id="GO:0016020">
    <property type="term" value="C:membrane"/>
    <property type="evidence" value="ECO:0007669"/>
    <property type="project" value="UniProtKB-SubCell"/>
</dbReference>
<feature type="transmembrane region" description="Helical" evidence="7">
    <location>
        <begin position="55"/>
        <end position="78"/>
    </location>
</feature>
<dbReference type="EMBL" id="JAULSO010000002">
    <property type="protein sequence ID" value="KAK3689035.1"/>
    <property type="molecule type" value="Genomic_DNA"/>
</dbReference>
<feature type="transmembrane region" description="Helical" evidence="7">
    <location>
        <begin position="138"/>
        <end position="162"/>
    </location>
</feature>
<reference evidence="9" key="2">
    <citation type="submission" date="2023-06" db="EMBL/GenBank/DDBJ databases">
        <authorList>
            <consortium name="Lawrence Berkeley National Laboratory"/>
            <person name="Haridas S."/>
            <person name="Hensen N."/>
            <person name="Bonometti L."/>
            <person name="Westerberg I."/>
            <person name="Brannstrom I.O."/>
            <person name="Guillou S."/>
            <person name="Cros-Aarteil S."/>
            <person name="Calhoun S."/>
            <person name="Kuo A."/>
            <person name="Mondo S."/>
            <person name="Pangilinan J."/>
            <person name="Riley R."/>
            <person name="Labutti K."/>
            <person name="Andreopoulos B."/>
            <person name="Lipzen A."/>
            <person name="Chen C."/>
            <person name="Yanf M."/>
            <person name="Daum C."/>
            <person name="Ng V."/>
            <person name="Clum A."/>
            <person name="Steindorff A."/>
            <person name="Ohm R."/>
            <person name="Martin F."/>
            <person name="Silar P."/>
            <person name="Natvig D."/>
            <person name="Lalanne C."/>
            <person name="Gautier V."/>
            <person name="Ament-Velasquez S.L."/>
            <person name="Kruys A."/>
            <person name="Hutchinson M.I."/>
            <person name="Powell A.J."/>
            <person name="Barry K."/>
            <person name="Miller A.N."/>
            <person name="Grigoriev I.V."/>
            <person name="Debuchy R."/>
            <person name="Gladieux P."/>
            <person name="Thoren M.H."/>
            <person name="Johannesson H."/>
        </authorList>
    </citation>
    <scope>NUCLEOTIDE SEQUENCE</scope>
    <source>
        <strain evidence="9">CBS 314.62</strain>
    </source>
</reference>
<keyword evidence="3 7" id="KW-1133">Transmembrane helix</keyword>
<dbReference type="Pfam" id="PF20684">
    <property type="entry name" value="Fung_rhodopsin"/>
    <property type="match status" value="1"/>
</dbReference>
<feature type="domain" description="Rhodopsin" evidence="8">
    <location>
        <begin position="36"/>
        <end position="268"/>
    </location>
</feature>
<comment type="caution">
    <text evidence="9">The sequence shown here is derived from an EMBL/GenBank/DDBJ whole genome shotgun (WGS) entry which is preliminary data.</text>
</comment>
<accession>A0AAE0XAE0</accession>
<name>A0AAE0XAE0_9PEZI</name>
<keyword evidence="10" id="KW-1185">Reference proteome</keyword>
<feature type="region of interest" description="Disordered" evidence="6">
    <location>
        <begin position="289"/>
        <end position="343"/>
    </location>
</feature>
<feature type="compositionally biased region" description="Basic and acidic residues" evidence="6">
    <location>
        <begin position="402"/>
        <end position="414"/>
    </location>
</feature>
<dbReference type="AlphaFoldDB" id="A0AAE0XAE0"/>
<comment type="similarity">
    <text evidence="5">Belongs to the SAT4 family.</text>
</comment>
<feature type="transmembrane region" description="Helical" evidence="7">
    <location>
        <begin position="185"/>
        <end position="209"/>
    </location>
</feature>
<evidence type="ECO:0000256" key="1">
    <source>
        <dbReference type="ARBA" id="ARBA00004141"/>
    </source>
</evidence>
<organism evidence="9 10">
    <name type="scientific">Podospora appendiculata</name>
    <dbReference type="NCBI Taxonomy" id="314037"/>
    <lineage>
        <taxon>Eukaryota</taxon>
        <taxon>Fungi</taxon>
        <taxon>Dikarya</taxon>
        <taxon>Ascomycota</taxon>
        <taxon>Pezizomycotina</taxon>
        <taxon>Sordariomycetes</taxon>
        <taxon>Sordariomycetidae</taxon>
        <taxon>Sordariales</taxon>
        <taxon>Podosporaceae</taxon>
        <taxon>Podospora</taxon>
    </lineage>
</organism>
<evidence type="ECO:0000313" key="9">
    <source>
        <dbReference type="EMBL" id="KAK3689035.1"/>
    </source>
</evidence>
<dbReference type="InterPro" id="IPR052337">
    <property type="entry name" value="SAT4-like"/>
</dbReference>
<dbReference type="Proteomes" id="UP001270362">
    <property type="component" value="Unassembled WGS sequence"/>
</dbReference>
<protein>
    <recommendedName>
        <fullName evidence="8">Rhodopsin domain-containing protein</fullName>
    </recommendedName>
</protein>
<sequence>MTMYSPAPPLRPFSDDKPILLVSWWTTILCTFIILLRISGRYIRVERLFPEDQIAGLAIIPLFLRMGLVHVIIIYGTNNVALDDENLRPTDAELRRRAIGSGLVLATRIIYPAALWTLKLCTLQFFGRLIGSTGKKRYVLMLMLLRITMAVSFLAVVISVLAECTPFHKYWQVLPDPGGQCRQGYVSLVTLSTLNSFTNILLVVFPVPIIVQTQIALSRKIFLIVLFCLGFVTVGISIYRVPQVISEQGYQPTRTMWASVELLVATIVGNALVLGTFVRDTGIKKAKFKPDPYGSSSNARDGKRAPQVLSKKDSWDNTDDDVNPPNKEVIKPASIRGRDSQDSLIPRGLNATVVKTTRIEVTSAPAEVSESAGSSTYLVHQKPPPSMPASGRGLSRGSNTKLLREMPLRRESTKRPGLAGTI</sequence>
<reference evidence="9" key="1">
    <citation type="journal article" date="2023" name="Mol. Phylogenet. Evol.">
        <title>Genome-scale phylogeny and comparative genomics of the fungal order Sordariales.</title>
        <authorList>
            <person name="Hensen N."/>
            <person name="Bonometti L."/>
            <person name="Westerberg I."/>
            <person name="Brannstrom I.O."/>
            <person name="Guillou S."/>
            <person name="Cros-Aarteil S."/>
            <person name="Calhoun S."/>
            <person name="Haridas S."/>
            <person name="Kuo A."/>
            <person name="Mondo S."/>
            <person name="Pangilinan J."/>
            <person name="Riley R."/>
            <person name="LaButti K."/>
            <person name="Andreopoulos B."/>
            <person name="Lipzen A."/>
            <person name="Chen C."/>
            <person name="Yan M."/>
            <person name="Daum C."/>
            <person name="Ng V."/>
            <person name="Clum A."/>
            <person name="Steindorff A."/>
            <person name="Ohm R.A."/>
            <person name="Martin F."/>
            <person name="Silar P."/>
            <person name="Natvig D.O."/>
            <person name="Lalanne C."/>
            <person name="Gautier V."/>
            <person name="Ament-Velasquez S.L."/>
            <person name="Kruys A."/>
            <person name="Hutchinson M.I."/>
            <person name="Powell A.J."/>
            <person name="Barry K."/>
            <person name="Miller A.N."/>
            <person name="Grigoriev I.V."/>
            <person name="Debuchy R."/>
            <person name="Gladieux P."/>
            <person name="Hiltunen Thoren M."/>
            <person name="Johannesson H."/>
        </authorList>
    </citation>
    <scope>NUCLEOTIDE SEQUENCE</scope>
    <source>
        <strain evidence="9">CBS 314.62</strain>
    </source>
</reference>
<feature type="transmembrane region" description="Helical" evidence="7">
    <location>
        <begin position="20"/>
        <end position="43"/>
    </location>
</feature>
<evidence type="ECO:0000259" key="8">
    <source>
        <dbReference type="Pfam" id="PF20684"/>
    </source>
</evidence>
<evidence type="ECO:0000256" key="6">
    <source>
        <dbReference type="SAM" id="MobiDB-lite"/>
    </source>
</evidence>
<keyword evidence="4 7" id="KW-0472">Membrane</keyword>
<evidence type="ECO:0000256" key="4">
    <source>
        <dbReference type="ARBA" id="ARBA00023136"/>
    </source>
</evidence>
<evidence type="ECO:0000256" key="7">
    <source>
        <dbReference type="SAM" id="Phobius"/>
    </source>
</evidence>
<feature type="region of interest" description="Disordered" evidence="6">
    <location>
        <begin position="363"/>
        <end position="422"/>
    </location>
</feature>